<reference evidence="13" key="1">
    <citation type="submission" date="2017-08" db="EMBL/GenBank/DDBJ databases">
        <title>A dynamic microbial community with high functional redundancy inhabits the cold, oxic subseafloor aquifer.</title>
        <authorList>
            <person name="Tully B.J."/>
            <person name="Wheat C.G."/>
            <person name="Glazer B.T."/>
            <person name="Huber J.A."/>
        </authorList>
    </citation>
    <scope>NUCLEOTIDE SEQUENCE [LARGE SCALE GENOMIC DNA]</scope>
</reference>
<dbReference type="Gene3D" id="3.40.470.10">
    <property type="entry name" value="Uracil-DNA glycosylase-like domain"/>
    <property type="match status" value="1"/>
</dbReference>
<dbReference type="InterPro" id="IPR036895">
    <property type="entry name" value="Uracil-DNA_glycosylase-like_sf"/>
</dbReference>
<dbReference type="PANTHER" id="PTHR11264:SF0">
    <property type="entry name" value="URACIL-DNA GLYCOSYLASE"/>
    <property type="match status" value="1"/>
</dbReference>
<evidence type="ECO:0000256" key="9">
    <source>
        <dbReference type="PROSITE-ProRule" id="PRU10072"/>
    </source>
</evidence>
<feature type="domain" description="Uracil-DNA glycosylase-like" evidence="11">
    <location>
        <begin position="54"/>
        <end position="221"/>
    </location>
</feature>
<evidence type="ECO:0000259" key="11">
    <source>
        <dbReference type="SMART" id="SM00986"/>
    </source>
</evidence>
<dbReference type="NCBIfam" id="NF003589">
    <property type="entry name" value="PRK05254.1-2"/>
    <property type="match status" value="1"/>
</dbReference>
<dbReference type="EC" id="3.2.2.27" evidence="4 8"/>
<dbReference type="EMBL" id="NVSR01000038">
    <property type="protein sequence ID" value="PCI28236.1"/>
    <property type="molecule type" value="Genomic_DNA"/>
</dbReference>
<sequence length="234" mass="26565">MKKLLDQISGHWKEFLEKELSQPYMLELEAFLESEQAAGKNIYPPQDLWFNAFRQTDFEKIKLVIIGQDPYMRPGQAMGLSFSVPQEVRQPPSLKNIFKELEQDLGLVKPVDGDLSRWAGEEEIFLLNASLTVEEGLPGSHLKKGWQLFTSKVIAEINREKEQVAFMAWGAFAHKCCAEIDQSKHLVVKTSHPSPLGAWRQMKTAPAFLGSQCFSRVNEWLEAKGMGAVNWSLI</sequence>
<dbReference type="SMART" id="SM00987">
    <property type="entry name" value="UreE_C"/>
    <property type="match status" value="1"/>
</dbReference>
<evidence type="ECO:0000256" key="6">
    <source>
        <dbReference type="ARBA" id="ARBA00022801"/>
    </source>
</evidence>
<dbReference type="GO" id="GO:0004844">
    <property type="term" value="F:uracil DNA N-glycosylase activity"/>
    <property type="evidence" value="ECO:0007669"/>
    <property type="project" value="UniProtKB-UniRule"/>
</dbReference>
<dbReference type="NCBIfam" id="NF003592">
    <property type="entry name" value="PRK05254.1-5"/>
    <property type="match status" value="1"/>
</dbReference>
<dbReference type="HAMAP" id="MF_00148">
    <property type="entry name" value="UDG"/>
    <property type="match status" value="1"/>
</dbReference>
<dbReference type="InterPro" id="IPR005122">
    <property type="entry name" value="Uracil-DNA_glycosylase-like"/>
</dbReference>
<evidence type="ECO:0000256" key="3">
    <source>
        <dbReference type="ARBA" id="ARBA00008184"/>
    </source>
</evidence>
<dbReference type="Pfam" id="PF03167">
    <property type="entry name" value="UDG"/>
    <property type="match status" value="1"/>
</dbReference>
<evidence type="ECO:0000256" key="8">
    <source>
        <dbReference type="HAMAP-Rule" id="MF_00148"/>
    </source>
</evidence>
<comment type="function">
    <text evidence="2 8 10">Excises uracil residues from the DNA which can arise as a result of misincorporation of dUMP residues by DNA polymerase or due to deamination of cytosine.</text>
</comment>
<accession>A0A2A4T3N7</accession>
<keyword evidence="6 8" id="KW-0378">Hydrolase</keyword>
<evidence type="ECO:0000313" key="12">
    <source>
        <dbReference type="EMBL" id="PCI28236.1"/>
    </source>
</evidence>
<proteinExistence type="inferred from homology"/>
<evidence type="ECO:0000256" key="10">
    <source>
        <dbReference type="RuleBase" id="RU003780"/>
    </source>
</evidence>
<organism evidence="12 13">
    <name type="scientific">SAR324 cluster bacterium</name>
    <dbReference type="NCBI Taxonomy" id="2024889"/>
    <lineage>
        <taxon>Bacteria</taxon>
        <taxon>Deltaproteobacteria</taxon>
        <taxon>SAR324 cluster</taxon>
    </lineage>
</organism>
<comment type="catalytic activity">
    <reaction evidence="1 8 10">
        <text>Hydrolyzes single-stranded DNA or mismatched double-stranded DNA and polynucleotides, releasing free uracil.</text>
        <dbReference type="EC" id="3.2.2.27"/>
    </reaction>
</comment>
<dbReference type="CDD" id="cd10027">
    <property type="entry name" value="UDG-F1-like"/>
    <property type="match status" value="1"/>
</dbReference>
<dbReference type="PROSITE" id="PS00130">
    <property type="entry name" value="U_DNA_GLYCOSYLASE"/>
    <property type="match status" value="1"/>
</dbReference>
<evidence type="ECO:0000313" key="13">
    <source>
        <dbReference type="Proteomes" id="UP000218113"/>
    </source>
</evidence>
<dbReference type="AlphaFoldDB" id="A0A2A4T3N7"/>
<keyword evidence="5 8" id="KW-0227">DNA damage</keyword>
<dbReference type="NCBIfam" id="TIGR00628">
    <property type="entry name" value="ung"/>
    <property type="match status" value="1"/>
</dbReference>
<evidence type="ECO:0000256" key="7">
    <source>
        <dbReference type="ARBA" id="ARBA00023204"/>
    </source>
</evidence>
<dbReference type="NCBIfam" id="NF003588">
    <property type="entry name" value="PRK05254.1-1"/>
    <property type="match status" value="1"/>
</dbReference>
<comment type="caution">
    <text evidence="12">The sequence shown here is derived from an EMBL/GenBank/DDBJ whole genome shotgun (WGS) entry which is preliminary data.</text>
</comment>
<dbReference type="PANTHER" id="PTHR11264">
    <property type="entry name" value="URACIL-DNA GLYCOSYLASE"/>
    <property type="match status" value="1"/>
</dbReference>
<dbReference type="InterPro" id="IPR018085">
    <property type="entry name" value="Ura-DNA_Glyclase_AS"/>
</dbReference>
<name>A0A2A4T3N7_9DELT</name>
<dbReference type="SMART" id="SM00986">
    <property type="entry name" value="UDG"/>
    <property type="match status" value="1"/>
</dbReference>
<keyword evidence="7 8" id="KW-0234">DNA repair</keyword>
<evidence type="ECO:0000256" key="1">
    <source>
        <dbReference type="ARBA" id="ARBA00001400"/>
    </source>
</evidence>
<comment type="subcellular location">
    <subcellularLocation>
        <location evidence="8">Cytoplasm</location>
    </subcellularLocation>
</comment>
<feature type="active site" description="Proton acceptor" evidence="8 9">
    <location>
        <position position="69"/>
    </location>
</feature>
<comment type="similarity">
    <text evidence="3 8 10">Belongs to the uracil-DNA glycosylase (UDG) superfamily. UNG family.</text>
</comment>
<gene>
    <name evidence="8" type="primary">ung</name>
    <name evidence="12" type="ORF">COB67_06890</name>
</gene>
<dbReference type="Proteomes" id="UP000218113">
    <property type="component" value="Unassembled WGS sequence"/>
</dbReference>
<evidence type="ECO:0000256" key="2">
    <source>
        <dbReference type="ARBA" id="ARBA00002631"/>
    </source>
</evidence>
<dbReference type="SUPFAM" id="SSF52141">
    <property type="entry name" value="Uracil-DNA glycosylase-like"/>
    <property type="match status" value="1"/>
</dbReference>
<dbReference type="GO" id="GO:0005737">
    <property type="term" value="C:cytoplasm"/>
    <property type="evidence" value="ECO:0007669"/>
    <property type="project" value="UniProtKB-SubCell"/>
</dbReference>
<dbReference type="InterPro" id="IPR002043">
    <property type="entry name" value="UDG_fam1"/>
</dbReference>
<keyword evidence="8" id="KW-0963">Cytoplasm</keyword>
<evidence type="ECO:0000256" key="4">
    <source>
        <dbReference type="ARBA" id="ARBA00012030"/>
    </source>
</evidence>
<protein>
    <recommendedName>
        <fullName evidence="4 8">Uracil-DNA glycosylase</fullName>
        <shortName evidence="8">UDG</shortName>
        <ecNumber evidence="4 8">3.2.2.27</ecNumber>
    </recommendedName>
</protein>
<evidence type="ECO:0000256" key="5">
    <source>
        <dbReference type="ARBA" id="ARBA00022763"/>
    </source>
</evidence>
<dbReference type="GO" id="GO:0097510">
    <property type="term" value="P:base-excision repair, AP site formation via deaminated base removal"/>
    <property type="evidence" value="ECO:0007669"/>
    <property type="project" value="TreeGrafter"/>
</dbReference>